<evidence type="ECO:0000313" key="3">
    <source>
        <dbReference type="Proteomes" id="UP001597285"/>
    </source>
</evidence>
<evidence type="ECO:0000313" key="2">
    <source>
        <dbReference type="EMBL" id="MFD1798913.1"/>
    </source>
</evidence>
<protein>
    <submittedName>
        <fullName evidence="2">Flagellar protein FlaG</fullName>
    </submittedName>
</protein>
<dbReference type="PANTHER" id="PTHR37166">
    <property type="entry name" value="PROTEIN FLAG"/>
    <property type="match status" value="1"/>
</dbReference>
<sequence length="122" mass="14045">MEMNRIDLESIQSINKIRFTTLLESKLSSENHEMVTKERLSQEPKNELSRDELDKVLNQANQYTLGENAQFEFKIHEGTGRTLVRLVNIESGETIKEIPPQKMLDIVASIWDAMGINVDIKE</sequence>
<dbReference type="SUPFAM" id="SSF160214">
    <property type="entry name" value="FlaG-like"/>
    <property type="match status" value="1"/>
</dbReference>
<organism evidence="2 3">
    <name type="scientific">Carnobacterium antarcticum</name>
    <dbReference type="NCBI Taxonomy" id="2126436"/>
    <lineage>
        <taxon>Bacteria</taxon>
        <taxon>Bacillati</taxon>
        <taxon>Bacillota</taxon>
        <taxon>Bacilli</taxon>
        <taxon>Lactobacillales</taxon>
        <taxon>Carnobacteriaceae</taxon>
        <taxon>Carnobacterium</taxon>
    </lineage>
</organism>
<accession>A0ABW4NLA7</accession>
<comment type="caution">
    <text evidence="2">The sequence shown here is derived from an EMBL/GenBank/DDBJ whole genome shotgun (WGS) entry which is preliminary data.</text>
</comment>
<dbReference type="Gene3D" id="3.30.160.170">
    <property type="entry name" value="FlaG-like"/>
    <property type="match status" value="1"/>
</dbReference>
<keyword evidence="2" id="KW-0969">Cilium</keyword>
<dbReference type="RefSeq" id="WP_058919307.1">
    <property type="nucleotide sequence ID" value="NZ_JBHSQC010000015.1"/>
</dbReference>
<dbReference type="EMBL" id="JBHUFF010000008">
    <property type="protein sequence ID" value="MFD1798913.1"/>
    <property type="molecule type" value="Genomic_DNA"/>
</dbReference>
<proteinExistence type="predicted"/>
<reference evidence="3" key="1">
    <citation type="journal article" date="2019" name="Int. J. Syst. Evol. Microbiol.">
        <title>The Global Catalogue of Microorganisms (GCM) 10K type strain sequencing project: providing services to taxonomists for standard genome sequencing and annotation.</title>
        <authorList>
            <consortium name="The Broad Institute Genomics Platform"/>
            <consortium name="The Broad Institute Genome Sequencing Center for Infectious Disease"/>
            <person name="Wu L."/>
            <person name="Ma J."/>
        </authorList>
    </citation>
    <scope>NUCLEOTIDE SEQUENCE [LARGE SCALE GENOMIC DNA]</scope>
    <source>
        <strain evidence="3">KCTC 42143</strain>
    </source>
</reference>
<gene>
    <name evidence="2" type="ORF">ACFSBK_03430</name>
</gene>
<keyword evidence="2" id="KW-0282">Flagellum</keyword>
<keyword evidence="3" id="KW-1185">Reference proteome</keyword>
<dbReference type="InterPro" id="IPR035924">
    <property type="entry name" value="FlaG-like_sf"/>
</dbReference>
<feature type="region of interest" description="Disordered" evidence="1">
    <location>
        <begin position="29"/>
        <end position="49"/>
    </location>
</feature>
<name>A0ABW4NLA7_9LACT</name>
<evidence type="ECO:0000256" key="1">
    <source>
        <dbReference type="SAM" id="MobiDB-lite"/>
    </source>
</evidence>
<dbReference type="PANTHER" id="PTHR37166:SF1">
    <property type="entry name" value="PROTEIN FLAG"/>
    <property type="match status" value="1"/>
</dbReference>
<dbReference type="InterPro" id="IPR005186">
    <property type="entry name" value="FlaG"/>
</dbReference>
<dbReference type="Pfam" id="PF03646">
    <property type="entry name" value="FlaG"/>
    <property type="match status" value="1"/>
</dbReference>
<keyword evidence="2" id="KW-0966">Cell projection</keyword>
<dbReference type="Proteomes" id="UP001597285">
    <property type="component" value="Unassembled WGS sequence"/>
</dbReference>